<evidence type="ECO:0000313" key="1">
    <source>
        <dbReference type="EMBL" id="APZ93907.1"/>
    </source>
</evidence>
<gene>
    <name evidence="1" type="ORF">Fuma_03525</name>
</gene>
<reference evidence="1 2" key="1">
    <citation type="journal article" date="2016" name="Front. Microbiol.">
        <title>Fuerstia marisgermanicae gen. nov., sp. nov., an Unusual Member of the Phylum Planctomycetes from the German Wadden Sea.</title>
        <authorList>
            <person name="Kohn T."/>
            <person name="Heuer A."/>
            <person name="Jogler M."/>
            <person name="Vollmers J."/>
            <person name="Boedeker C."/>
            <person name="Bunk B."/>
            <person name="Rast P."/>
            <person name="Borchert D."/>
            <person name="Glockner I."/>
            <person name="Freese H.M."/>
            <person name="Klenk H.P."/>
            <person name="Overmann J."/>
            <person name="Kaster A.K."/>
            <person name="Rohde M."/>
            <person name="Wiegand S."/>
            <person name="Jogler C."/>
        </authorList>
    </citation>
    <scope>NUCLEOTIDE SEQUENCE [LARGE SCALE GENOMIC DNA]</scope>
    <source>
        <strain evidence="1 2">NH11</strain>
    </source>
</reference>
<dbReference type="Proteomes" id="UP000187735">
    <property type="component" value="Chromosome"/>
</dbReference>
<dbReference type="EMBL" id="CP017641">
    <property type="protein sequence ID" value="APZ93907.1"/>
    <property type="molecule type" value="Genomic_DNA"/>
</dbReference>
<evidence type="ECO:0000313" key="2">
    <source>
        <dbReference type="Proteomes" id="UP000187735"/>
    </source>
</evidence>
<name>A0A1P8WIN5_9PLAN</name>
<protein>
    <submittedName>
        <fullName evidence="1">Uncharacterized protein</fullName>
    </submittedName>
</protein>
<keyword evidence="2" id="KW-1185">Reference proteome</keyword>
<sequence length="51" mass="5676">MYKIGLVESGLFLPDGDRRVKIDEHRGGAWCAVRTVYRSGPGPSSHRTFLS</sequence>
<dbReference type="KEGG" id="fmr:Fuma_03525"/>
<accession>A0A1P8WIN5</accession>
<proteinExistence type="predicted"/>
<organism evidence="1 2">
    <name type="scientific">Fuerstiella marisgermanici</name>
    <dbReference type="NCBI Taxonomy" id="1891926"/>
    <lineage>
        <taxon>Bacteria</taxon>
        <taxon>Pseudomonadati</taxon>
        <taxon>Planctomycetota</taxon>
        <taxon>Planctomycetia</taxon>
        <taxon>Planctomycetales</taxon>
        <taxon>Planctomycetaceae</taxon>
        <taxon>Fuerstiella</taxon>
    </lineage>
</organism>
<dbReference type="AlphaFoldDB" id="A0A1P8WIN5"/>